<keyword evidence="1" id="KW-1133">Transmembrane helix</keyword>
<evidence type="ECO:0000313" key="4">
    <source>
        <dbReference type="Proteomes" id="UP000277283"/>
    </source>
</evidence>
<protein>
    <submittedName>
        <fullName evidence="3">ORF104</fullName>
    </submittedName>
    <submittedName>
        <fullName evidence="2">Wsv031</fullName>
    </submittedName>
</protein>
<dbReference type="EMBL" id="JX515788">
    <property type="protein sequence ID" value="AFX59408.1"/>
    <property type="molecule type" value="Genomic_DNA"/>
</dbReference>
<evidence type="ECO:0000256" key="1">
    <source>
        <dbReference type="SAM" id="Phobius"/>
    </source>
</evidence>
<accession>K7WGT1</accession>
<keyword evidence="1" id="KW-0472">Membrane</keyword>
<evidence type="ECO:0000313" key="3">
    <source>
        <dbReference type="EMBL" id="ATU84161.1"/>
    </source>
</evidence>
<reference evidence="4" key="2">
    <citation type="submission" date="2012-08" db="EMBL/GenBank/DDBJ databases">
        <authorList>
            <person name="Choi T.-J."/>
        </authorList>
    </citation>
    <scope>NUCLEOTIDE SEQUENCE [LARGE SCALE GENOMIC DNA]</scope>
    <source>
        <strain evidence="4">K-LV1</strain>
    </source>
</reference>
<keyword evidence="1" id="KW-0812">Transmembrane</keyword>
<dbReference type="Proteomes" id="UP000277283">
    <property type="component" value="Segment"/>
</dbReference>
<dbReference type="EMBL" id="MF768985">
    <property type="protein sequence ID" value="ATU84161.1"/>
    <property type="molecule type" value="Genomic_DNA"/>
</dbReference>
<feature type="transmembrane region" description="Helical" evidence="1">
    <location>
        <begin position="27"/>
        <end position="58"/>
    </location>
</feature>
<reference evidence="3" key="3">
    <citation type="journal article" date="2018" name="Aquaculture">
        <title>Complete genome sequence of a white spot syndrome virus associated with a disease incursion in Australia.</title>
        <authorList>
            <person name="Oakey J."/>
            <person name="Smith C.S."/>
        </authorList>
    </citation>
    <scope>NUCLEOTIDE SEQUENCE [LARGE SCALE GENOMIC DNA]</scope>
    <source>
        <strain evidence="3">WSSV-AU</strain>
    </source>
</reference>
<reference evidence="2" key="1">
    <citation type="submission" date="2012-08" db="EMBL/GenBank/DDBJ databases">
        <title>Cassytha pubescens and C. glabella (Lauraceae) are not disjunctly distributed between Australia and the Ryukyu Archipelago of Japan - evidence from morphological and molecular data.</title>
        <authorList>
            <person name="Kokubugata G."/>
            <person name="Nakamura K."/>
            <person name="Forster P.I."/>
            <person name="Wilson G.W."/>
            <person name="Holland A.E."/>
            <person name="Hirayama Y."/>
            <person name="Yokota M."/>
        </authorList>
    </citation>
    <scope>NUCLEOTIDE SEQUENCE</scope>
    <source>
        <strain evidence="2">K-LV1</strain>
    </source>
</reference>
<dbReference type="Proteomes" id="UP000267516">
    <property type="component" value="Segment"/>
</dbReference>
<organism evidence="2 4">
    <name type="scientific">White spot syndrome virus</name>
    <dbReference type="NCBI Taxonomy" id="342409"/>
    <lineage>
        <taxon>Viruses</taxon>
        <taxon>Viruses incertae sedis</taxon>
        <taxon>Naldaviricetes</taxon>
        <taxon>Nimaviridae</taxon>
        <taxon>Whispovirus</taxon>
    </lineage>
</organism>
<proteinExistence type="predicted"/>
<name>K7WGT1_9VIRU</name>
<evidence type="ECO:0000313" key="2">
    <source>
        <dbReference type="EMBL" id="AFX59408.1"/>
    </source>
</evidence>
<sequence length="62" mass="6873">MCIARTITSVKIPFSNVKPSTNATPPLFVLIIIFEKCSIKCTFVILAVTICTIFPIVFRTNP</sequence>
<gene>
    <name evidence="2" type="ORF">wssv_00310</name>
</gene>